<dbReference type="SUPFAM" id="SSF55797">
    <property type="entry name" value="PR-1-like"/>
    <property type="match status" value="1"/>
</dbReference>
<name>A0ABR4Q0B8_9CEST</name>
<organism evidence="3 4">
    <name type="scientific">Taenia crassiceps</name>
    <dbReference type="NCBI Taxonomy" id="6207"/>
    <lineage>
        <taxon>Eukaryota</taxon>
        <taxon>Metazoa</taxon>
        <taxon>Spiralia</taxon>
        <taxon>Lophotrochozoa</taxon>
        <taxon>Platyhelminthes</taxon>
        <taxon>Cestoda</taxon>
        <taxon>Eucestoda</taxon>
        <taxon>Cyclophyllidea</taxon>
        <taxon>Taeniidae</taxon>
        <taxon>Taenia</taxon>
    </lineage>
</organism>
<dbReference type="Gene3D" id="3.40.33.10">
    <property type="entry name" value="CAP"/>
    <property type="match status" value="1"/>
</dbReference>
<dbReference type="InterPro" id="IPR018244">
    <property type="entry name" value="Allrgn_V5/Tpx1_CS"/>
</dbReference>
<dbReference type="InterPro" id="IPR014044">
    <property type="entry name" value="CAP_dom"/>
</dbReference>
<dbReference type="PROSITE" id="PS01009">
    <property type="entry name" value="CRISP_1"/>
    <property type="match status" value="1"/>
</dbReference>
<feature type="chain" id="PRO_5047090634" evidence="1">
    <location>
        <begin position="25"/>
        <end position="237"/>
    </location>
</feature>
<dbReference type="SMART" id="SM00198">
    <property type="entry name" value="SCP"/>
    <property type="match status" value="1"/>
</dbReference>
<feature type="domain" description="SCP" evidence="2">
    <location>
        <begin position="30"/>
        <end position="175"/>
    </location>
</feature>
<feature type="signal peptide" evidence="1">
    <location>
        <begin position="1"/>
        <end position="24"/>
    </location>
</feature>
<keyword evidence="1" id="KW-0732">Signal</keyword>
<dbReference type="InterPro" id="IPR001283">
    <property type="entry name" value="CRISP-related"/>
</dbReference>
<protein>
    <submittedName>
        <fullName evidence="3">GLIPR1-like protein 1</fullName>
    </submittedName>
</protein>
<evidence type="ECO:0000313" key="3">
    <source>
        <dbReference type="EMBL" id="KAL5103085.1"/>
    </source>
</evidence>
<keyword evidence="4" id="KW-1185">Reference proteome</keyword>
<comment type="caution">
    <text evidence="3">The sequence shown here is derived from an EMBL/GenBank/DDBJ whole genome shotgun (WGS) entry which is preliminary data.</text>
</comment>
<dbReference type="PRINTS" id="PR00837">
    <property type="entry name" value="V5TPXLIKE"/>
</dbReference>
<gene>
    <name evidence="3" type="ORF">TcWFU_007127</name>
</gene>
<sequence>MSAIPGELQNVLLSLAFLISSARCQPPTDTERAHVLEAHLKVREDVFPPASDMLLMQYSLKMERLAAYWASFCRFEHPDPSHYPWYRGIGQNIALHSGFKPYLTESVCGWKSETAFYNYTSNTCSHACGHYTQLVWANSDQVGCAMRRCDGLRPDWSNPQYLTVCQYKPGGNYVGQRPYVFGPSCSRCPRGFWCSRNQCVQHYRLEDAYPTTKIINPHERPVPACRPTSSYSFIQYS</sequence>
<evidence type="ECO:0000259" key="2">
    <source>
        <dbReference type="SMART" id="SM00198"/>
    </source>
</evidence>
<dbReference type="Proteomes" id="UP001651158">
    <property type="component" value="Unassembled WGS sequence"/>
</dbReference>
<reference evidence="3 4" key="1">
    <citation type="journal article" date="2022" name="Front. Cell. Infect. Microbiol.">
        <title>The Genomes of Two Strains of Taenia crassiceps the Animal Model for the Study of Human Cysticercosis.</title>
        <authorList>
            <person name="Bobes R.J."/>
            <person name="Estrada K."/>
            <person name="Rios-Valencia D.G."/>
            <person name="Calderon-Gallegos A."/>
            <person name="de la Torre P."/>
            <person name="Carrero J.C."/>
            <person name="Sanchez-Flores A."/>
            <person name="Laclette J.P."/>
        </authorList>
    </citation>
    <scope>NUCLEOTIDE SEQUENCE [LARGE SCALE GENOMIC DNA]</scope>
    <source>
        <strain evidence="3">WFUcys</strain>
    </source>
</reference>
<accession>A0ABR4Q0B8</accession>
<dbReference type="Pfam" id="PF00188">
    <property type="entry name" value="CAP"/>
    <property type="match status" value="1"/>
</dbReference>
<dbReference type="InterPro" id="IPR035940">
    <property type="entry name" value="CAP_sf"/>
</dbReference>
<evidence type="ECO:0000313" key="4">
    <source>
        <dbReference type="Proteomes" id="UP001651158"/>
    </source>
</evidence>
<dbReference type="EMBL" id="JAKROA010000021">
    <property type="protein sequence ID" value="KAL5103085.1"/>
    <property type="molecule type" value="Genomic_DNA"/>
</dbReference>
<dbReference type="PANTHER" id="PTHR10334">
    <property type="entry name" value="CYSTEINE-RICH SECRETORY PROTEIN-RELATED"/>
    <property type="match status" value="1"/>
</dbReference>
<evidence type="ECO:0000256" key="1">
    <source>
        <dbReference type="SAM" id="SignalP"/>
    </source>
</evidence>
<proteinExistence type="predicted"/>